<evidence type="ECO:0000256" key="4">
    <source>
        <dbReference type="ARBA" id="ARBA00023194"/>
    </source>
</evidence>
<evidence type="ECO:0000313" key="9">
    <source>
        <dbReference type="Proteomes" id="UP000182740"/>
    </source>
</evidence>
<comment type="similarity">
    <text evidence="2">Belongs to the class-V pyridoxal-phosphate-dependent aminotransferase family. Csd subfamily.</text>
</comment>
<evidence type="ECO:0000256" key="3">
    <source>
        <dbReference type="ARBA" id="ARBA00022898"/>
    </source>
</evidence>
<evidence type="ECO:0000313" key="8">
    <source>
        <dbReference type="EMBL" id="SFW76729.1"/>
    </source>
</evidence>
<dbReference type="PANTHER" id="PTHR43586:SF8">
    <property type="entry name" value="CYSTEINE DESULFURASE 1, CHLOROPLASTIC"/>
    <property type="match status" value="1"/>
</dbReference>
<dbReference type="PANTHER" id="PTHR43586">
    <property type="entry name" value="CYSTEINE DESULFURASE"/>
    <property type="match status" value="1"/>
</dbReference>
<keyword evidence="4" id="KW-0045">Antibiotic biosynthesis</keyword>
<name>A0A1K1RXD0_9PSEU</name>
<dbReference type="InterPro" id="IPR015421">
    <property type="entry name" value="PyrdxlP-dep_Trfase_major"/>
</dbReference>
<evidence type="ECO:0000256" key="5">
    <source>
        <dbReference type="ARBA" id="ARBA00050776"/>
    </source>
</evidence>
<dbReference type="Pfam" id="PF00266">
    <property type="entry name" value="Aminotran_5"/>
    <property type="match status" value="1"/>
</dbReference>
<organism evidence="8 9">
    <name type="scientific">Amycolatopsis australiensis</name>
    <dbReference type="NCBI Taxonomy" id="546364"/>
    <lineage>
        <taxon>Bacteria</taxon>
        <taxon>Bacillati</taxon>
        <taxon>Actinomycetota</taxon>
        <taxon>Actinomycetes</taxon>
        <taxon>Pseudonocardiales</taxon>
        <taxon>Pseudonocardiaceae</taxon>
        <taxon>Amycolatopsis</taxon>
    </lineage>
</organism>
<comment type="cofactor">
    <cofactor evidence="1 6">
        <name>pyridoxal 5'-phosphate</name>
        <dbReference type="ChEBI" id="CHEBI:597326"/>
    </cofactor>
</comment>
<evidence type="ECO:0000259" key="7">
    <source>
        <dbReference type="Pfam" id="PF00266"/>
    </source>
</evidence>
<dbReference type="STRING" id="546364.SAMN04489730_4183"/>
<feature type="domain" description="Aminotransferase class V" evidence="7">
    <location>
        <begin position="77"/>
        <end position="445"/>
    </location>
</feature>
<dbReference type="Gene3D" id="3.40.640.10">
    <property type="entry name" value="Type I PLP-dependent aspartate aminotransferase-like (Major domain)"/>
    <property type="match status" value="1"/>
</dbReference>
<dbReference type="AlphaFoldDB" id="A0A1K1RXD0"/>
<dbReference type="RefSeq" id="WP_245805043.1">
    <property type="nucleotide sequence ID" value="NZ_FPJG01000006.1"/>
</dbReference>
<keyword evidence="8" id="KW-0456">Lyase</keyword>
<sequence length="481" mass="50628">MTLALNRTTAAEAEAATPNCPAATAVTTAAPTTESARTASHFPAAPAETLAAQPIPAVAGASLRVPLVTGETIGYANLDHAASAPCLDTVRKAVDEFLPWYASVHRGAGFASQVSTKLYERTRDVLRRFAGARRTDTVVFTRNTTDSFNLLARSLPRHTTVIVFDTEHHAALLPWAGPNVRRLPTPRTRLAAVSAVDDALRDAPQGPRLVVVTGASNVTGELLPVAEIAAVARKHGARIALDAAQLAPHRPISIKDLDVDYVALSGHKLYAPFGAGALIGRADWLRAARPYLAGGGATKLVTEDAVVWNTGPERHEAGSPNTVGVYALGVACETLAGNWDAVVAHEQALLTRLRKGLAGIPGCAELRLFDAPADRVGTVSFVVDGFDPGWLAAVLSAEYGIGVRDGAFCAHIAAKRLIGVAGGDGQQAVRVSLGLGSTEEHVDRVVLALRQIVARGARWEYAKVDGRWAPVGDPRELPPFC</sequence>
<dbReference type="InterPro" id="IPR000192">
    <property type="entry name" value="Aminotrans_V_dom"/>
</dbReference>
<dbReference type="InterPro" id="IPR015424">
    <property type="entry name" value="PyrdxlP-dep_Trfase"/>
</dbReference>
<proteinExistence type="inferred from homology"/>
<keyword evidence="3" id="KW-0663">Pyridoxal phosphate</keyword>
<dbReference type="GO" id="GO:0017000">
    <property type="term" value="P:antibiotic biosynthetic process"/>
    <property type="evidence" value="ECO:0007669"/>
    <property type="project" value="UniProtKB-KW"/>
</dbReference>
<keyword evidence="9" id="KW-1185">Reference proteome</keyword>
<dbReference type="EMBL" id="FPJG01000006">
    <property type="protein sequence ID" value="SFW76729.1"/>
    <property type="molecule type" value="Genomic_DNA"/>
</dbReference>
<evidence type="ECO:0000256" key="6">
    <source>
        <dbReference type="RuleBase" id="RU004504"/>
    </source>
</evidence>
<comment type="catalytic activity">
    <reaction evidence="5">
        <text>(sulfur carrier)-H + L-cysteine = (sulfur carrier)-SH + L-alanine</text>
        <dbReference type="Rhea" id="RHEA:43892"/>
        <dbReference type="Rhea" id="RHEA-COMP:14737"/>
        <dbReference type="Rhea" id="RHEA-COMP:14739"/>
        <dbReference type="ChEBI" id="CHEBI:29917"/>
        <dbReference type="ChEBI" id="CHEBI:35235"/>
        <dbReference type="ChEBI" id="CHEBI:57972"/>
        <dbReference type="ChEBI" id="CHEBI:64428"/>
        <dbReference type="EC" id="2.8.1.7"/>
    </reaction>
</comment>
<dbReference type="Gene3D" id="3.90.1150.10">
    <property type="entry name" value="Aspartate Aminotransferase, domain 1"/>
    <property type="match status" value="1"/>
</dbReference>
<protein>
    <submittedName>
        <fullName evidence="8">Selenocysteine lyase/Cysteine desulfurase</fullName>
    </submittedName>
</protein>
<gene>
    <name evidence="8" type="ORF">SAMN04489730_4183</name>
</gene>
<dbReference type="InterPro" id="IPR015422">
    <property type="entry name" value="PyrdxlP-dep_Trfase_small"/>
</dbReference>
<dbReference type="PROSITE" id="PS00595">
    <property type="entry name" value="AA_TRANSFER_CLASS_5"/>
    <property type="match status" value="1"/>
</dbReference>
<dbReference type="GO" id="GO:0031071">
    <property type="term" value="F:cysteine desulfurase activity"/>
    <property type="evidence" value="ECO:0007669"/>
    <property type="project" value="UniProtKB-EC"/>
</dbReference>
<dbReference type="SUPFAM" id="SSF53383">
    <property type="entry name" value="PLP-dependent transferases"/>
    <property type="match status" value="1"/>
</dbReference>
<evidence type="ECO:0000256" key="2">
    <source>
        <dbReference type="ARBA" id="ARBA00010447"/>
    </source>
</evidence>
<reference evidence="9" key="1">
    <citation type="submission" date="2016-11" db="EMBL/GenBank/DDBJ databases">
        <authorList>
            <person name="Varghese N."/>
            <person name="Submissions S."/>
        </authorList>
    </citation>
    <scope>NUCLEOTIDE SEQUENCE [LARGE SCALE GENOMIC DNA]</scope>
    <source>
        <strain evidence="9">DSM 44671</strain>
    </source>
</reference>
<accession>A0A1K1RXD0</accession>
<dbReference type="GO" id="GO:0016829">
    <property type="term" value="F:lyase activity"/>
    <property type="evidence" value="ECO:0007669"/>
    <property type="project" value="UniProtKB-KW"/>
</dbReference>
<dbReference type="InterPro" id="IPR020578">
    <property type="entry name" value="Aminotrans_V_PyrdxlP_BS"/>
</dbReference>
<evidence type="ECO:0000256" key="1">
    <source>
        <dbReference type="ARBA" id="ARBA00001933"/>
    </source>
</evidence>
<dbReference type="Proteomes" id="UP000182740">
    <property type="component" value="Unassembled WGS sequence"/>
</dbReference>